<accession>A0ABU0UEI1</accession>
<evidence type="ECO:0000313" key="11">
    <source>
        <dbReference type="Proteomes" id="UP001224781"/>
    </source>
</evidence>
<sequence>MDIALAVIAFALIFVHLLSIGLTAVRVKSTARGSAAQQNQPPVSLVVPLRGVENFTALTIPHAFQLDWPNYEIIFCVADSADPVIPHVKSNIAAFPHIQATLLLGDDRISANPKLNNCVKGWRAATSEWVILADSNVLMPDHYITTLMGAWRKDSGLVCSPPLGSRPADIWSELECTFLNTFQCRYQYAAETLGQGFAQGKTMLWNKPLLDSLGGIEALGAEIAEDAAATKLIRASGRKVHLAPAPFEQPLGTRSFAEVWSRQARWARLRRVTFPQFFAPEILVGGIPPLLLALAAAMLAGADSKTIVAITVAILGLFYLPELALAKLKGWHVSWTSLSNRDHAGRVATAHLGKKLDGVFSLMAWQHDDRWNARKHAKRLITAEACGDRARKQGFASSSGSGGPALFRQAFCPACSCRSCASSSPAISTSCPPRWTCSSTRVGRKLLPRTNSIALLRESNISL</sequence>
<evidence type="ECO:0000256" key="6">
    <source>
        <dbReference type="ARBA" id="ARBA00022692"/>
    </source>
</evidence>
<evidence type="ECO:0000256" key="5">
    <source>
        <dbReference type="ARBA" id="ARBA00022679"/>
    </source>
</evidence>
<dbReference type="EMBL" id="JAUTBL010000001">
    <property type="protein sequence ID" value="MDQ1183354.1"/>
    <property type="molecule type" value="Genomic_DNA"/>
</dbReference>
<comment type="pathway">
    <text evidence="3">Sphingolipid metabolism.</text>
</comment>
<keyword evidence="5 10" id="KW-0808">Transferase</keyword>
<dbReference type="PANTHER" id="PTHR12726:SF0">
    <property type="entry name" value="CERAMIDE GLUCOSYLTRANSFERASE"/>
    <property type="match status" value="1"/>
</dbReference>
<organism evidence="10 11">
    <name type="scientific">Agrobacterium larrymoorei</name>
    <dbReference type="NCBI Taxonomy" id="160699"/>
    <lineage>
        <taxon>Bacteria</taxon>
        <taxon>Pseudomonadati</taxon>
        <taxon>Pseudomonadota</taxon>
        <taxon>Alphaproteobacteria</taxon>
        <taxon>Hyphomicrobiales</taxon>
        <taxon>Rhizobiaceae</taxon>
        <taxon>Rhizobium/Agrobacterium group</taxon>
        <taxon>Agrobacterium</taxon>
    </lineage>
</organism>
<evidence type="ECO:0000313" key="10">
    <source>
        <dbReference type="EMBL" id="MDQ1183354.1"/>
    </source>
</evidence>
<evidence type="ECO:0000256" key="7">
    <source>
        <dbReference type="ARBA" id="ARBA00022989"/>
    </source>
</evidence>
<dbReference type="InterPro" id="IPR025993">
    <property type="entry name" value="Ceramide_glucosylTrfase"/>
</dbReference>
<evidence type="ECO:0000256" key="4">
    <source>
        <dbReference type="ARBA" id="ARBA00022676"/>
    </source>
</evidence>
<keyword evidence="4 10" id="KW-0328">Glycosyltransferase</keyword>
<dbReference type="PANTHER" id="PTHR12726">
    <property type="entry name" value="CERAMIDE GLUCOSYLTRANSFERASE"/>
    <property type="match status" value="1"/>
</dbReference>
<protein>
    <submittedName>
        <fullName evidence="10">Ceramide glucosyltransferase</fullName>
        <ecNumber evidence="10">2.4.1.80</ecNumber>
    </submittedName>
</protein>
<keyword evidence="7 9" id="KW-1133">Transmembrane helix</keyword>
<dbReference type="InterPro" id="IPR029044">
    <property type="entry name" value="Nucleotide-diphossugar_trans"/>
</dbReference>
<feature type="transmembrane region" description="Helical" evidence="9">
    <location>
        <begin position="306"/>
        <end position="325"/>
    </location>
</feature>
<dbReference type="Pfam" id="PF13506">
    <property type="entry name" value="Glyco_transf_21"/>
    <property type="match status" value="1"/>
</dbReference>
<proteinExistence type="predicted"/>
<evidence type="ECO:0000256" key="3">
    <source>
        <dbReference type="ARBA" id="ARBA00004991"/>
    </source>
</evidence>
<dbReference type="Gene3D" id="3.90.550.10">
    <property type="entry name" value="Spore Coat Polysaccharide Biosynthesis Protein SpsA, Chain A"/>
    <property type="match status" value="1"/>
</dbReference>
<dbReference type="EC" id="2.4.1.80" evidence="10"/>
<keyword evidence="6 9" id="KW-0812">Transmembrane</keyword>
<feature type="transmembrane region" description="Helical" evidence="9">
    <location>
        <begin position="277"/>
        <end position="300"/>
    </location>
</feature>
<comment type="caution">
    <text evidence="10">The sequence shown here is derived from an EMBL/GenBank/DDBJ whole genome shotgun (WGS) entry which is preliminary data.</text>
</comment>
<keyword evidence="8 9" id="KW-0472">Membrane</keyword>
<dbReference type="CDD" id="cd02520">
    <property type="entry name" value="Glucosylceramide_synthase"/>
    <property type="match status" value="1"/>
</dbReference>
<feature type="transmembrane region" description="Helical" evidence="9">
    <location>
        <begin position="6"/>
        <end position="25"/>
    </location>
</feature>
<evidence type="ECO:0000256" key="9">
    <source>
        <dbReference type="SAM" id="Phobius"/>
    </source>
</evidence>
<comment type="subcellular location">
    <subcellularLocation>
        <location evidence="1">Membrane</location>
        <topology evidence="1">Multi-pass membrane protein</topology>
    </subcellularLocation>
</comment>
<evidence type="ECO:0000256" key="2">
    <source>
        <dbReference type="ARBA" id="ARBA00004760"/>
    </source>
</evidence>
<name>A0ABU0UEI1_9HYPH</name>
<evidence type="ECO:0000256" key="1">
    <source>
        <dbReference type="ARBA" id="ARBA00004141"/>
    </source>
</evidence>
<comment type="pathway">
    <text evidence="2">Lipid metabolism; sphingolipid metabolism.</text>
</comment>
<dbReference type="SUPFAM" id="SSF53448">
    <property type="entry name" value="Nucleotide-diphospho-sugar transferases"/>
    <property type="match status" value="1"/>
</dbReference>
<dbReference type="GO" id="GO:0008120">
    <property type="term" value="F:ceramide glucosyltransferase activity"/>
    <property type="evidence" value="ECO:0007669"/>
    <property type="project" value="UniProtKB-EC"/>
</dbReference>
<keyword evidence="11" id="KW-1185">Reference proteome</keyword>
<dbReference type="Proteomes" id="UP001224781">
    <property type="component" value="Unassembled WGS sequence"/>
</dbReference>
<reference evidence="10 11" key="1">
    <citation type="submission" date="2023-07" db="EMBL/GenBank/DDBJ databases">
        <title>Functional and genomic diversity of the sorghum phyllosphere microbiome.</title>
        <authorList>
            <person name="Shade A."/>
        </authorList>
    </citation>
    <scope>NUCLEOTIDE SEQUENCE [LARGE SCALE GENOMIC DNA]</scope>
    <source>
        <strain evidence="10 11">SORGH_AS_1126</strain>
    </source>
</reference>
<evidence type="ECO:0000256" key="8">
    <source>
        <dbReference type="ARBA" id="ARBA00023136"/>
    </source>
</evidence>
<gene>
    <name evidence="10" type="ORF">QE408_000476</name>
</gene>